<evidence type="ECO:0000256" key="7">
    <source>
        <dbReference type="ARBA" id="ARBA00022946"/>
    </source>
</evidence>
<evidence type="ECO:0000256" key="8">
    <source>
        <dbReference type="ARBA" id="ARBA00023128"/>
    </source>
</evidence>
<dbReference type="EMBL" id="JAMYWD010000010">
    <property type="protein sequence ID" value="KAJ4958277.1"/>
    <property type="molecule type" value="Genomic_DNA"/>
</dbReference>
<evidence type="ECO:0000256" key="4">
    <source>
        <dbReference type="ARBA" id="ARBA00022603"/>
    </source>
</evidence>
<evidence type="ECO:0000256" key="3">
    <source>
        <dbReference type="ARBA" id="ARBA00022552"/>
    </source>
</evidence>
<dbReference type="PANTHER" id="PTHR46103:SF1">
    <property type="entry name" value="RRNA METHYLTRANSFERASE 1, MITOCHONDRIAL"/>
    <property type="match status" value="1"/>
</dbReference>
<evidence type="ECO:0000256" key="6">
    <source>
        <dbReference type="ARBA" id="ARBA00022691"/>
    </source>
</evidence>
<dbReference type="NCBIfam" id="TIGR00186">
    <property type="entry name" value="rRNA_methyl_3"/>
    <property type="match status" value="1"/>
</dbReference>
<comment type="caution">
    <text evidence="13">The sequence shown here is derived from an EMBL/GenBank/DDBJ whole genome shotgun (WGS) entry which is preliminary data.</text>
</comment>
<dbReference type="InterPro" id="IPR029064">
    <property type="entry name" value="Ribosomal_eL30-like_sf"/>
</dbReference>
<keyword evidence="5" id="KW-0808">Transferase</keyword>
<keyword evidence="7" id="KW-0809">Transit peptide</keyword>
<dbReference type="FunFam" id="3.40.1280.10:FF:000032">
    <property type="entry name" value="rRNA methyltransferase 1, mitochondrial"/>
    <property type="match status" value="1"/>
</dbReference>
<evidence type="ECO:0000256" key="11">
    <source>
        <dbReference type="SAM" id="Phobius"/>
    </source>
</evidence>
<dbReference type="InterPro" id="IPR029028">
    <property type="entry name" value="Alpha/beta_knot_MTases"/>
</dbReference>
<dbReference type="Pfam" id="PF00588">
    <property type="entry name" value="SpoU_methylase"/>
    <property type="match status" value="1"/>
</dbReference>
<feature type="region of interest" description="Disordered" evidence="10">
    <location>
        <begin position="359"/>
        <end position="393"/>
    </location>
</feature>
<evidence type="ECO:0000256" key="10">
    <source>
        <dbReference type="SAM" id="MobiDB-lite"/>
    </source>
</evidence>
<evidence type="ECO:0000256" key="2">
    <source>
        <dbReference type="ARBA" id="ARBA00007228"/>
    </source>
</evidence>
<evidence type="ECO:0000313" key="14">
    <source>
        <dbReference type="Proteomes" id="UP001141806"/>
    </source>
</evidence>
<dbReference type="CDD" id="cd18105">
    <property type="entry name" value="SpoU-like_MRM1"/>
    <property type="match status" value="1"/>
</dbReference>
<dbReference type="Gene3D" id="3.40.1280.10">
    <property type="match status" value="1"/>
</dbReference>
<comment type="subcellular location">
    <subcellularLocation>
        <location evidence="1">Mitochondrion</location>
    </subcellularLocation>
</comment>
<dbReference type="InterPro" id="IPR004441">
    <property type="entry name" value="rRNA_MeTrfase_TrmH"/>
</dbReference>
<dbReference type="AlphaFoldDB" id="A0A9Q0K0H8"/>
<keyword evidence="14" id="KW-1185">Reference proteome</keyword>
<dbReference type="InterPro" id="IPR001537">
    <property type="entry name" value="SpoU_MeTrfase"/>
</dbReference>
<feature type="compositionally biased region" description="Basic and acidic residues" evidence="10">
    <location>
        <begin position="369"/>
        <end position="384"/>
    </location>
</feature>
<dbReference type="SMART" id="SM00967">
    <property type="entry name" value="SpoU_sub_bind"/>
    <property type="match status" value="1"/>
</dbReference>
<keyword evidence="11" id="KW-0472">Membrane</keyword>
<feature type="transmembrane region" description="Helical" evidence="11">
    <location>
        <begin position="20"/>
        <end position="41"/>
    </location>
</feature>
<dbReference type="InterPro" id="IPR013123">
    <property type="entry name" value="SpoU_subst-bd"/>
</dbReference>
<dbReference type="GO" id="GO:0005739">
    <property type="term" value="C:mitochondrion"/>
    <property type="evidence" value="ECO:0007669"/>
    <property type="project" value="UniProtKB-SubCell"/>
</dbReference>
<evidence type="ECO:0000256" key="1">
    <source>
        <dbReference type="ARBA" id="ARBA00004173"/>
    </source>
</evidence>
<keyword evidence="11" id="KW-1133">Transmembrane helix</keyword>
<keyword evidence="3" id="KW-0698">rRNA processing</keyword>
<evidence type="ECO:0000259" key="12">
    <source>
        <dbReference type="SMART" id="SM00967"/>
    </source>
</evidence>
<organism evidence="13 14">
    <name type="scientific">Protea cynaroides</name>
    <dbReference type="NCBI Taxonomy" id="273540"/>
    <lineage>
        <taxon>Eukaryota</taxon>
        <taxon>Viridiplantae</taxon>
        <taxon>Streptophyta</taxon>
        <taxon>Embryophyta</taxon>
        <taxon>Tracheophyta</taxon>
        <taxon>Spermatophyta</taxon>
        <taxon>Magnoliopsida</taxon>
        <taxon>Proteales</taxon>
        <taxon>Proteaceae</taxon>
        <taxon>Protea</taxon>
    </lineage>
</organism>
<dbReference type="PANTHER" id="PTHR46103">
    <property type="entry name" value="RRNA METHYLTRANSFERASE 1, MITOCHONDRIAL"/>
    <property type="match status" value="1"/>
</dbReference>
<name>A0A9Q0K0H8_9MAGN</name>
<feature type="region of interest" description="Disordered" evidence="10">
    <location>
        <begin position="52"/>
        <end position="75"/>
    </location>
</feature>
<gene>
    <name evidence="13" type="ORF">NE237_025388</name>
</gene>
<dbReference type="GO" id="GO:0009507">
    <property type="term" value="C:chloroplast"/>
    <property type="evidence" value="ECO:0007669"/>
    <property type="project" value="TreeGrafter"/>
</dbReference>
<evidence type="ECO:0000256" key="5">
    <source>
        <dbReference type="ARBA" id="ARBA00022679"/>
    </source>
</evidence>
<dbReference type="GO" id="GO:0016435">
    <property type="term" value="F:rRNA (guanine) methyltransferase activity"/>
    <property type="evidence" value="ECO:0007669"/>
    <property type="project" value="TreeGrafter"/>
</dbReference>
<keyword evidence="4" id="KW-0489">Methyltransferase</keyword>
<dbReference type="SUPFAM" id="SSF75217">
    <property type="entry name" value="alpha/beta knot"/>
    <property type="match status" value="1"/>
</dbReference>
<accession>A0A9Q0K0H8</accession>
<dbReference type="OrthoDB" id="270651at2759"/>
<dbReference type="GO" id="GO:0003723">
    <property type="term" value="F:RNA binding"/>
    <property type="evidence" value="ECO:0007669"/>
    <property type="project" value="InterPro"/>
</dbReference>
<dbReference type="Pfam" id="PF08032">
    <property type="entry name" value="SpoU_sub_bind"/>
    <property type="match status" value="1"/>
</dbReference>
<comment type="similarity">
    <text evidence="2">Belongs to the class IV-like SAM-binding methyltransferase superfamily. RNA methyltransferase TrmH family.</text>
</comment>
<keyword evidence="6" id="KW-0949">S-adenosyl-L-methionine</keyword>
<protein>
    <recommendedName>
        <fullName evidence="9">rRNA methyltransferase 1, mitochondrial</fullName>
    </recommendedName>
</protein>
<dbReference type="InterPro" id="IPR029026">
    <property type="entry name" value="tRNA_m1G_MTases_N"/>
</dbReference>
<dbReference type="Gene3D" id="3.30.1330.30">
    <property type="match status" value="1"/>
</dbReference>
<proteinExistence type="inferred from homology"/>
<sequence>MDVFQSQLEALAFNYMNFGFLASVQSLLTCIAIVTAAISFWKIRAIGSNSFHRTKSSDDSPPSLDVPPPPLRVSTWSKPEAEKGQLFHQEKTCSSFVAIGAIGAIECDEDYNHNGRVIKGKLTLYYDGDGVGVGDGDDVVCSYREELYYAHGSRSSDGIRMGRSQRGGDLGWYSSQDLTVLNGSSQVLPMVFRVSSQSKCFQHFDSMKAQLFSNGLQTIRLESLNGVKFRSLSDLCCQRTPRTLPALKSVNFSIIFHPSTSRFSRRVKPRNFSAGFHLRNTLQAARLIGTRNFSKWSPQKTLEGSSGAGNKKTFPWIAAYKNKEAKGLEKRPNVKTSRSSWEESADIFLKKNDGEALTGYGDGGSRTVDMMEGRRSSRLEKDERVEAEENYAENDNNPRWNTIRNRYRRITDIESGPENPDLRRWNKQENWGRKTWKEATESTIPKMVGEAVYGVGPVLAALSAGTREFYALYVQEGLDLSSNNRKKKDKKGFERVLKIAERIGLKKTQMSKHDLNMVVDNRPHQGLVLDASPLEMVSIRELDPVSVEEDKSPLWVALDEVTDPQNLGAIIRSAYFFGAAGVVLCAKNSAPLSGVVSKASAGSLELMEVRSCKNMMQFLTSSADNGWRVLGGSVSSKAVPLNEVLLGAPTVLVLGSEGTGLRPLVERSCTQLIRIPGNIHTNVSAGRVQAEETEVMEHGCSGEEFLSFLAVESLNVSVAAGVLLHHLAGNNINNPNSH</sequence>
<reference evidence="13" key="1">
    <citation type="journal article" date="2023" name="Plant J.">
        <title>The genome of the king protea, Protea cynaroides.</title>
        <authorList>
            <person name="Chang J."/>
            <person name="Duong T.A."/>
            <person name="Schoeman C."/>
            <person name="Ma X."/>
            <person name="Roodt D."/>
            <person name="Barker N."/>
            <person name="Li Z."/>
            <person name="Van de Peer Y."/>
            <person name="Mizrachi E."/>
        </authorList>
    </citation>
    <scope>NUCLEOTIDE SEQUENCE</scope>
    <source>
        <tissue evidence="13">Young leaves</tissue>
    </source>
</reference>
<feature type="domain" description="RNA 2-O ribose methyltransferase substrate binding" evidence="12">
    <location>
        <begin position="451"/>
        <end position="537"/>
    </location>
</feature>
<dbReference type="InterPro" id="IPR047182">
    <property type="entry name" value="MRM1"/>
</dbReference>
<keyword evidence="11" id="KW-0812">Transmembrane</keyword>
<dbReference type="Proteomes" id="UP001141806">
    <property type="component" value="Unassembled WGS sequence"/>
</dbReference>
<dbReference type="SUPFAM" id="SSF55315">
    <property type="entry name" value="L30e-like"/>
    <property type="match status" value="1"/>
</dbReference>
<evidence type="ECO:0000313" key="13">
    <source>
        <dbReference type="EMBL" id="KAJ4958277.1"/>
    </source>
</evidence>
<dbReference type="InterPro" id="IPR047261">
    <property type="entry name" value="MRM1_MeTrfase_dom"/>
</dbReference>
<evidence type="ECO:0000256" key="9">
    <source>
        <dbReference type="ARBA" id="ARBA00034881"/>
    </source>
</evidence>
<keyword evidence="8" id="KW-0496">Mitochondrion</keyword>